<evidence type="ECO:0000313" key="4">
    <source>
        <dbReference type="EMBL" id="TFJ28665.1"/>
    </source>
</evidence>
<feature type="domain" description="N-acetyltransferase" evidence="3">
    <location>
        <begin position="3"/>
        <end position="160"/>
    </location>
</feature>
<dbReference type="AlphaFoldDB" id="A0A7Z8G504"/>
<proteinExistence type="predicted"/>
<accession>A0A7Z8G504</accession>
<dbReference type="Gene3D" id="3.40.630.30">
    <property type="match status" value="1"/>
</dbReference>
<comment type="caution">
    <text evidence="4">The sequence shown here is derived from an EMBL/GenBank/DDBJ whole genome shotgun (WGS) entry which is preliminary data.</text>
</comment>
<dbReference type="CDD" id="cd04301">
    <property type="entry name" value="NAT_SF"/>
    <property type="match status" value="1"/>
</dbReference>
<reference evidence="4 5" key="1">
    <citation type="journal article" date="2018" name="Int. J. Food Microbiol.">
        <title>Growth of Carnobacterium spp. isolated from chilled vacuum-packaged meat under relevant acidic conditions.</title>
        <authorList>
            <person name="Zhang P."/>
            <person name="Badoni M."/>
            <person name="Ganzle M."/>
            <person name="Yang X."/>
        </authorList>
    </citation>
    <scope>NUCLEOTIDE SEQUENCE [LARGE SCALE GENOMIC DNA]</scope>
    <source>
        <strain evidence="4 5">B2</strain>
    </source>
</reference>
<dbReference type="EMBL" id="NRPP01000007">
    <property type="protein sequence ID" value="TFJ28665.1"/>
    <property type="molecule type" value="Genomic_DNA"/>
</dbReference>
<dbReference type="InterPro" id="IPR000182">
    <property type="entry name" value="GNAT_dom"/>
</dbReference>
<name>A0A7Z8G504_CARDV</name>
<evidence type="ECO:0000256" key="1">
    <source>
        <dbReference type="ARBA" id="ARBA00022679"/>
    </source>
</evidence>
<dbReference type="SUPFAM" id="SSF55729">
    <property type="entry name" value="Acyl-CoA N-acyltransferases (Nat)"/>
    <property type="match status" value="1"/>
</dbReference>
<gene>
    <name evidence="4" type="ORF">CKN69_03805</name>
</gene>
<evidence type="ECO:0000259" key="3">
    <source>
        <dbReference type="PROSITE" id="PS51186"/>
    </source>
</evidence>
<dbReference type="Proteomes" id="UP000297938">
    <property type="component" value="Unassembled WGS sequence"/>
</dbReference>
<keyword evidence="1 4" id="KW-0808">Transferase</keyword>
<dbReference type="InterPro" id="IPR016181">
    <property type="entry name" value="Acyl_CoA_acyltransferase"/>
</dbReference>
<dbReference type="GO" id="GO:0016747">
    <property type="term" value="F:acyltransferase activity, transferring groups other than amino-acyl groups"/>
    <property type="evidence" value="ECO:0007669"/>
    <property type="project" value="InterPro"/>
</dbReference>
<evidence type="ECO:0000313" key="5">
    <source>
        <dbReference type="Proteomes" id="UP000297938"/>
    </source>
</evidence>
<dbReference type="PROSITE" id="PS51186">
    <property type="entry name" value="GNAT"/>
    <property type="match status" value="1"/>
</dbReference>
<dbReference type="InterPro" id="IPR050832">
    <property type="entry name" value="Bact_Acetyltransf"/>
</dbReference>
<dbReference type="Pfam" id="PF00583">
    <property type="entry name" value="Acetyltransf_1"/>
    <property type="match status" value="1"/>
</dbReference>
<organism evidence="4 5">
    <name type="scientific">Carnobacterium divergens</name>
    <name type="common">Lactobacillus divergens</name>
    <dbReference type="NCBI Taxonomy" id="2748"/>
    <lineage>
        <taxon>Bacteria</taxon>
        <taxon>Bacillati</taxon>
        <taxon>Bacillota</taxon>
        <taxon>Bacilli</taxon>
        <taxon>Lactobacillales</taxon>
        <taxon>Carnobacteriaceae</taxon>
        <taxon>Carnobacterium</taxon>
    </lineage>
</organism>
<keyword evidence="2" id="KW-0012">Acyltransferase</keyword>
<evidence type="ECO:0000256" key="2">
    <source>
        <dbReference type="ARBA" id="ARBA00023315"/>
    </source>
</evidence>
<protein>
    <submittedName>
        <fullName evidence="4">GNAT family N-acetyltransferase</fullName>
    </submittedName>
</protein>
<sequence length="161" mass="18140">MKMEIRLSLVEDYPGMVAIENSIWNDLNTPSVTTYNSVAEFQLRYPTGSHLVAVENGEVLGLLGFHPPTGLVAHQRTWLLDIGVLPSAQGRGVGNLLVSKLKELAKERGIHKLSLRVLGTNEGAIRFYKRHGFVEEGVLKDEFWIKDRYVEDVFMGYLLNK</sequence>
<dbReference type="PANTHER" id="PTHR43877">
    <property type="entry name" value="AMINOALKYLPHOSPHONATE N-ACETYLTRANSFERASE-RELATED-RELATED"/>
    <property type="match status" value="1"/>
</dbReference>